<proteinExistence type="inferred from homology"/>
<dbReference type="InterPro" id="IPR004378">
    <property type="entry name" value="F420H2_quin_Rdtase"/>
</dbReference>
<dbReference type="RefSeq" id="WP_199702970.1">
    <property type="nucleotide sequence ID" value="NZ_JAEMNV010000002.1"/>
</dbReference>
<accession>A0A934U1K0</accession>
<dbReference type="GO" id="GO:0016491">
    <property type="term" value="F:oxidoreductase activity"/>
    <property type="evidence" value="ECO:0007669"/>
    <property type="project" value="InterPro"/>
</dbReference>
<dbReference type="PANTHER" id="PTHR39428:SF1">
    <property type="entry name" value="F420H(2)-DEPENDENT QUINONE REDUCTASE RV1261C"/>
    <property type="match status" value="1"/>
</dbReference>
<dbReference type="Gene3D" id="2.30.110.10">
    <property type="entry name" value="Electron Transport, Fmn-binding Protein, Chain A"/>
    <property type="match status" value="1"/>
</dbReference>
<dbReference type="Pfam" id="PF04075">
    <property type="entry name" value="F420H2_quin_red"/>
    <property type="match status" value="1"/>
</dbReference>
<keyword evidence="4" id="KW-1185">Reference proteome</keyword>
<protein>
    <submittedName>
        <fullName evidence="3">Nitroreductase family deazaflavin-dependent oxidoreductase</fullName>
    </submittedName>
</protein>
<evidence type="ECO:0000313" key="3">
    <source>
        <dbReference type="EMBL" id="MBJ8338251.1"/>
    </source>
</evidence>
<evidence type="ECO:0000313" key="4">
    <source>
        <dbReference type="Proteomes" id="UP000655868"/>
    </source>
</evidence>
<comment type="similarity">
    <text evidence="1">Belongs to the F420H(2)-dependent quinone reductase family.</text>
</comment>
<evidence type="ECO:0000256" key="2">
    <source>
        <dbReference type="ARBA" id="ARBA00049106"/>
    </source>
</evidence>
<organism evidence="3 4">
    <name type="scientific">Antrihabitans stalagmiti</name>
    <dbReference type="NCBI Taxonomy" id="2799499"/>
    <lineage>
        <taxon>Bacteria</taxon>
        <taxon>Bacillati</taxon>
        <taxon>Actinomycetota</taxon>
        <taxon>Actinomycetes</taxon>
        <taxon>Mycobacteriales</taxon>
        <taxon>Nocardiaceae</taxon>
        <taxon>Antrihabitans</taxon>
    </lineage>
</organism>
<dbReference type="InterPro" id="IPR012349">
    <property type="entry name" value="Split_barrel_FMN-bd"/>
</dbReference>
<name>A0A934U1K0_9NOCA</name>
<dbReference type="AlphaFoldDB" id="A0A934U1K0"/>
<dbReference type="GO" id="GO:0005886">
    <property type="term" value="C:plasma membrane"/>
    <property type="evidence" value="ECO:0007669"/>
    <property type="project" value="TreeGrafter"/>
</dbReference>
<dbReference type="NCBIfam" id="TIGR00026">
    <property type="entry name" value="hi_GC_TIGR00026"/>
    <property type="match status" value="1"/>
</dbReference>
<sequence>MSDEAFPDVRWGRDRPWLNKPITAFTSSRTGSWIFRKLVPYDHKLLVRSRGRYTILGPVGVPLLLLHTVGAKSGERRTNPLTYMRSGNRIFLVGSNFGQEKHPAWSWNLLANPDASVSIGGAEIPVTATQLHGDERDRAFAMFVDFTKTYENYTGRTDRDLRVFALDRR</sequence>
<evidence type="ECO:0000256" key="1">
    <source>
        <dbReference type="ARBA" id="ARBA00008710"/>
    </source>
</evidence>
<reference evidence="3" key="1">
    <citation type="submission" date="2020-12" db="EMBL/GenBank/DDBJ databases">
        <title>Antrihabitans popcorni sp. nov. and Antrihabitans auranticaus sp. nov., isolated from a larva cave.</title>
        <authorList>
            <person name="Lee S.D."/>
            <person name="Kim I.S."/>
        </authorList>
    </citation>
    <scope>NUCLEOTIDE SEQUENCE</scope>
    <source>
        <strain evidence="3">YC3-6</strain>
    </source>
</reference>
<dbReference type="EMBL" id="JAEMNV010000002">
    <property type="protein sequence ID" value="MBJ8338251.1"/>
    <property type="molecule type" value="Genomic_DNA"/>
</dbReference>
<comment type="catalytic activity">
    <reaction evidence="2">
        <text>oxidized coenzyme F420-(gamma-L-Glu)(n) + a quinol + H(+) = reduced coenzyme F420-(gamma-L-Glu)(n) + a quinone</text>
        <dbReference type="Rhea" id="RHEA:39663"/>
        <dbReference type="Rhea" id="RHEA-COMP:12939"/>
        <dbReference type="Rhea" id="RHEA-COMP:14378"/>
        <dbReference type="ChEBI" id="CHEBI:15378"/>
        <dbReference type="ChEBI" id="CHEBI:24646"/>
        <dbReference type="ChEBI" id="CHEBI:132124"/>
        <dbReference type="ChEBI" id="CHEBI:133980"/>
        <dbReference type="ChEBI" id="CHEBI:139511"/>
    </reaction>
</comment>
<gene>
    <name evidence="3" type="ORF">JGU71_05075</name>
</gene>
<dbReference type="PANTHER" id="PTHR39428">
    <property type="entry name" value="F420H(2)-DEPENDENT QUINONE REDUCTASE RV1261C"/>
    <property type="match status" value="1"/>
</dbReference>
<comment type="caution">
    <text evidence="3">The sequence shown here is derived from an EMBL/GenBank/DDBJ whole genome shotgun (WGS) entry which is preliminary data.</text>
</comment>
<dbReference type="Proteomes" id="UP000655868">
    <property type="component" value="Unassembled WGS sequence"/>
</dbReference>
<dbReference type="GO" id="GO:0070967">
    <property type="term" value="F:coenzyme F420 binding"/>
    <property type="evidence" value="ECO:0007669"/>
    <property type="project" value="TreeGrafter"/>
</dbReference>